<dbReference type="Proteomes" id="UP000432715">
    <property type="component" value="Unassembled WGS sequence"/>
</dbReference>
<protein>
    <submittedName>
        <fullName evidence="1">Uncharacterized protein</fullName>
    </submittedName>
</protein>
<gene>
    <name evidence="1" type="ORF">F8154_09270</name>
</gene>
<dbReference type="EMBL" id="WBZC01000031">
    <property type="protein sequence ID" value="KAB3534117.1"/>
    <property type="molecule type" value="Genomic_DNA"/>
</dbReference>
<reference evidence="1 2" key="1">
    <citation type="submission" date="2019-10" db="EMBL/GenBank/DDBJ databases">
        <title>Alkaliphilus serpentinus sp. nov. and Alkaliphilus pronyensis sp. nov., two novel anaerobic alkaliphilic species isolated from the serpentinized-hosted hydrothermal field of the Prony Bay (New Caledonia).</title>
        <authorList>
            <person name="Postec A."/>
        </authorList>
    </citation>
    <scope>NUCLEOTIDE SEQUENCE [LARGE SCALE GENOMIC DNA]</scope>
    <source>
        <strain evidence="1 2">LacV</strain>
    </source>
</reference>
<evidence type="ECO:0000313" key="2">
    <source>
        <dbReference type="Proteomes" id="UP000432715"/>
    </source>
</evidence>
<evidence type="ECO:0000313" key="1">
    <source>
        <dbReference type="EMBL" id="KAB3534117.1"/>
    </source>
</evidence>
<comment type="caution">
    <text evidence="1">The sequence shown here is derived from an EMBL/GenBank/DDBJ whole genome shotgun (WGS) entry which is preliminary data.</text>
</comment>
<proteinExistence type="predicted"/>
<dbReference type="RefSeq" id="WP_192930232.1">
    <property type="nucleotide sequence ID" value="NZ_WBZC01000031.1"/>
</dbReference>
<sequence length="61" mass="7076">MRHKLVEGDALLVTVIQGEKDSAELQTIFIAQTIHHKIMDMPEELWIKAYEEILKEIKSTI</sequence>
<name>A0A6I0F7G2_9FIRM</name>
<keyword evidence="2" id="KW-1185">Reference proteome</keyword>
<organism evidence="1 2">
    <name type="scientific">Alkaliphilus pronyensis</name>
    <dbReference type="NCBI Taxonomy" id="1482732"/>
    <lineage>
        <taxon>Bacteria</taxon>
        <taxon>Bacillati</taxon>
        <taxon>Bacillota</taxon>
        <taxon>Clostridia</taxon>
        <taxon>Peptostreptococcales</taxon>
        <taxon>Natronincolaceae</taxon>
        <taxon>Alkaliphilus</taxon>
    </lineage>
</organism>
<dbReference type="AlphaFoldDB" id="A0A6I0F7G2"/>
<accession>A0A6I0F7G2</accession>